<evidence type="ECO:0000313" key="7">
    <source>
        <dbReference type="WBParaSite" id="Pan_g9695.t1"/>
    </source>
</evidence>
<dbReference type="FunFam" id="3.30.479.30:FF:000004">
    <property type="entry name" value="Putative membrane protease family, stomatin"/>
    <property type="match status" value="1"/>
</dbReference>
<evidence type="ECO:0000256" key="4">
    <source>
        <dbReference type="SAM" id="MobiDB-lite"/>
    </source>
</evidence>
<sequence length="303" mass="33798">MSSEKFEMTPLNPATPAPATVPTETTPPTTAIMPSHETDPVPNTDFWSRLTIGATSFLMTISFPCCFKNNFQTIREYERGVWLRLGRLHKKEAVMPGLVAINPWIDSIYIVDMRIKTINVKPQSILTRDSVTITVDAVIYTRVTIPTDCVLNVENERYATELLGQTTLRNILGTMTLAEILSERERIAAHIREVLDEATDAWGVKVERVEIKDVSLPKTMQRSMAAIAEAEREAKARVINAESEKAASTALKEAAQEMAATPMAFQLRYLQTLNTISAENSSTVVFPLPMEFLNIFKPLIPNA</sequence>
<evidence type="ECO:0000256" key="1">
    <source>
        <dbReference type="ARBA" id="ARBA00004370"/>
    </source>
</evidence>
<dbReference type="InterPro" id="IPR043202">
    <property type="entry name" value="Band-7_stomatin-like"/>
</dbReference>
<dbReference type="Gene3D" id="3.30.479.30">
    <property type="entry name" value="Band 7 domain"/>
    <property type="match status" value="1"/>
</dbReference>
<dbReference type="PANTHER" id="PTHR10264:SF19">
    <property type="entry name" value="AT06885P-RELATED"/>
    <property type="match status" value="1"/>
</dbReference>
<keyword evidence="6" id="KW-1185">Reference proteome</keyword>
<protein>
    <submittedName>
        <fullName evidence="7">PHB domain-containing protein</fullName>
    </submittedName>
</protein>
<dbReference type="SUPFAM" id="SSF117892">
    <property type="entry name" value="Band 7/SPFH domain"/>
    <property type="match status" value="1"/>
</dbReference>
<dbReference type="InterPro" id="IPR001107">
    <property type="entry name" value="Band_7"/>
</dbReference>
<organism evidence="6 7">
    <name type="scientific">Panagrellus redivivus</name>
    <name type="common">Microworm</name>
    <dbReference type="NCBI Taxonomy" id="6233"/>
    <lineage>
        <taxon>Eukaryota</taxon>
        <taxon>Metazoa</taxon>
        <taxon>Ecdysozoa</taxon>
        <taxon>Nematoda</taxon>
        <taxon>Chromadorea</taxon>
        <taxon>Rhabditida</taxon>
        <taxon>Tylenchina</taxon>
        <taxon>Panagrolaimomorpha</taxon>
        <taxon>Panagrolaimoidea</taxon>
        <taxon>Panagrolaimidae</taxon>
        <taxon>Panagrellus</taxon>
    </lineage>
</organism>
<feature type="domain" description="Band 7" evidence="5">
    <location>
        <begin position="69"/>
        <end position="228"/>
    </location>
</feature>
<comment type="similarity">
    <text evidence="2">Belongs to the band 7/mec-2 family.</text>
</comment>
<feature type="compositionally biased region" description="Low complexity" evidence="4">
    <location>
        <begin position="9"/>
        <end position="34"/>
    </location>
</feature>
<dbReference type="InterPro" id="IPR036013">
    <property type="entry name" value="Band_7/SPFH_dom_sf"/>
</dbReference>
<dbReference type="Gene3D" id="6.10.250.2090">
    <property type="match status" value="1"/>
</dbReference>
<keyword evidence="3" id="KW-0472">Membrane</keyword>
<dbReference type="WBParaSite" id="Pan_g9695.t1">
    <property type="protein sequence ID" value="Pan_g9695.t1"/>
    <property type="gene ID" value="Pan_g9695"/>
</dbReference>
<dbReference type="PROSITE" id="PS01270">
    <property type="entry name" value="BAND_7"/>
    <property type="match status" value="1"/>
</dbReference>
<reference evidence="7" key="2">
    <citation type="submission" date="2020-10" db="UniProtKB">
        <authorList>
            <consortium name="WormBaseParasite"/>
        </authorList>
    </citation>
    <scope>IDENTIFICATION</scope>
</reference>
<comment type="subcellular location">
    <subcellularLocation>
        <location evidence="1">Membrane</location>
    </subcellularLocation>
</comment>
<feature type="region of interest" description="Disordered" evidence="4">
    <location>
        <begin position="1"/>
        <end position="40"/>
    </location>
</feature>
<name>A0A7E4WAP1_PANRE</name>
<accession>A0A7E4WAP1</accession>
<reference evidence="6" key="1">
    <citation type="journal article" date="2013" name="Genetics">
        <title>The draft genome and transcriptome of Panagrellus redivivus are shaped by the harsh demands of a free-living lifestyle.</title>
        <authorList>
            <person name="Srinivasan J."/>
            <person name="Dillman A.R."/>
            <person name="Macchietto M.G."/>
            <person name="Heikkinen L."/>
            <person name="Lakso M."/>
            <person name="Fracchia K.M."/>
            <person name="Antoshechkin I."/>
            <person name="Mortazavi A."/>
            <person name="Wong G."/>
            <person name="Sternberg P.W."/>
        </authorList>
    </citation>
    <scope>NUCLEOTIDE SEQUENCE [LARGE SCALE GENOMIC DNA]</scope>
    <source>
        <strain evidence="6">MT8872</strain>
    </source>
</reference>
<dbReference type="PRINTS" id="PR00721">
    <property type="entry name" value="STOMATIN"/>
</dbReference>
<evidence type="ECO:0000256" key="3">
    <source>
        <dbReference type="ARBA" id="ARBA00023136"/>
    </source>
</evidence>
<evidence type="ECO:0000313" key="6">
    <source>
        <dbReference type="Proteomes" id="UP000492821"/>
    </source>
</evidence>
<evidence type="ECO:0000259" key="5">
    <source>
        <dbReference type="SMART" id="SM00244"/>
    </source>
</evidence>
<dbReference type="InterPro" id="IPR018080">
    <property type="entry name" value="Band_7/stomatin-like_CS"/>
</dbReference>
<evidence type="ECO:0000256" key="2">
    <source>
        <dbReference type="ARBA" id="ARBA00008164"/>
    </source>
</evidence>
<dbReference type="GO" id="GO:0009898">
    <property type="term" value="C:cytoplasmic side of plasma membrane"/>
    <property type="evidence" value="ECO:0007669"/>
    <property type="project" value="UniProtKB-ARBA"/>
</dbReference>
<dbReference type="Proteomes" id="UP000492821">
    <property type="component" value="Unassembled WGS sequence"/>
</dbReference>
<proteinExistence type="inferred from homology"/>
<dbReference type="InterPro" id="IPR001972">
    <property type="entry name" value="Stomatin_HflK_fam"/>
</dbReference>
<dbReference type="AlphaFoldDB" id="A0A7E4WAP1"/>
<dbReference type="SMART" id="SM00244">
    <property type="entry name" value="PHB"/>
    <property type="match status" value="1"/>
</dbReference>
<dbReference type="Pfam" id="PF01145">
    <property type="entry name" value="Band_7"/>
    <property type="match status" value="1"/>
</dbReference>
<dbReference type="PANTHER" id="PTHR10264">
    <property type="entry name" value="BAND 7 PROTEIN-RELATED"/>
    <property type="match status" value="1"/>
</dbReference>